<dbReference type="RefSeq" id="WP_144260116.1">
    <property type="nucleotide sequence ID" value="NZ_QMDX01000001.1"/>
</dbReference>
<accession>A0A554NE27</accession>
<evidence type="ECO:0000256" key="6">
    <source>
        <dbReference type="SAM" id="Phobius"/>
    </source>
</evidence>
<proteinExistence type="predicted"/>
<dbReference type="Proteomes" id="UP000319894">
    <property type="component" value="Unassembled WGS sequence"/>
</dbReference>
<feature type="domain" description="Na+/H+ antiporter MnhB subunit-related protein" evidence="7">
    <location>
        <begin position="10"/>
        <end position="147"/>
    </location>
</feature>
<feature type="transmembrane region" description="Helical" evidence="6">
    <location>
        <begin position="87"/>
        <end position="111"/>
    </location>
</feature>
<reference evidence="8 9" key="1">
    <citation type="submission" date="2018-06" db="EMBL/GenBank/DDBJ databases">
        <title>Natronomonas sp. F16-60 a new haloarchaeon isolated from a solar saltern of Isla Cristina, Huelva, Spain.</title>
        <authorList>
            <person name="Duran-Viseras A."/>
            <person name="Sanchez-Porro C."/>
            <person name="Ventosa A."/>
        </authorList>
    </citation>
    <scope>NUCLEOTIDE SEQUENCE [LARGE SCALE GENOMIC DNA]</scope>
    <source>
        <strain evidence="8 9">F16-60</strain>
    </source>
</reference>
<name>A0A554NE27_9EURY</name>
<feature type="transmembrane region" description="Helical" evidence="6">
    <location>
        <begin position="9"/>
        <end position="31"/>
    </location>
</feature>
<evidence type="ECO:0000256" key="3">
    <source>
        <dbReference type="ARBA" id="ARBA00022692"/>
    </source>
</evidence>
<dbReference type="PANTHER" id="PTHR33932">
    <property type="entry name" value="NA(+)/H(+) ANTIPORTER SUBUNIT B"/>
    <property type="match status" value="1"/>
</dbReference>
<dbReference type="GO" id="GO:0005886">
    <property type="term" value="C:plasma membrane"/>
    <property type="evidence" value="ECO:0007669"/>
    <property type="project" value="UniProtKB-SubCell"/>
</dbReference>
<dbReference type="PANTHER" id="PTHR33932:SF4">
    <property type="entry name" value="NA(+)_H(+) ANTIPORTER SUBUNIT B"/>
    <property type="match status" value="1"/>
</dbReference>
<evidence type="ECO:0000256" key="1">
    <source>
        <dbReference type="ARBA" id="ARBA00004651"/>
    </source>
</evidence>
<evidence type="ECO:0000256" key="4">
    <source>
        <dbReference type="ARBA" id="ARBA00022989"/>
    </source>
</evidence>
<comment type="subcellular location">
    <subcellularLocation>
        <location evidence="1">Cell membrane</location>
        <topology evidence="1">Multi-pass membrane protein</topology>
    </subcellularLocation>
</comment>
<organism evidence="8 9">
    <name type="scientific">Haloglomus irregulare</name>
    <dbReference type="NCBI Taxonomy" id="2234134"/>
    <lineage>
        <taxon>Archaea</taxon>
        <taxon>Methanobacteriati</taxon>
        <taxon>Methanobacteriota</taxon>
        <taxon>Stenosarchaea group</taxon>
        <taxon>Halobacteria</taxon>
        <taxon>Halobacteriales</taxon>
        <taxon>Natronomonadaceae</taxon>
        <taxon>Haloglomus</taxon>
    </lineage>
</organism>
<keyword evidence="2" id="KW-1003">Cell membrane</keyword>
<dbReference type="InterPro" id="IPR050622">
    <property type="entry name" value="CPA3_antiporter_subunitB"/>
</dbReference>
<comment type="caution">
    <text evidence="8">The sequence shown here is derived from an EMBL/GenBank/DDBJ whole genome shotgun (WGS) entry which is preliminary data.</text>
</comment>
<feature type="transmembrane region" description="Helical" evidence="6">
    <location>
        <begin position="131"/>
        <end position="153"/>
    </location>
</feature>
<keyword evidence="5 6" id="KW-0472">Membrane</keyword>
<evidence type="ECO:0000256" key="2">
    <source>
        <dbReference type="ARBA" id="ARBA00022475"/>
    </source>
</evidence>
<dbReference type="AlphaFoldDB" id="A0A554NE27"/>
<sequence length="156" mass="16165">MSEDREPTVIVKTVTRTVVPLIALTAIALLIKGHNLPGGGFIAGVLTTTAFALLYVIYGLDTVRRDLVTNAGGVGLLSGPTQSYTRAFAGGLALAFGSGVAAMLFDVPFLTQAVVFVDGIPLYGELEFASALAFDLGVYFVVVGSLLTIIAVVGKE</sequence>
<keyword evidence="4 6" id="KW-1133">Transmembrane helix</keyword>
<keyword evidence="9" id="KW-1185">Reference proteome</keyword>
<dbReference type="InParanoid" id="A0A554NE27"/>
<dbReference type="EMBL" id="QMDX01000001">
    <property type="protein sequence ID" value="TSD15642.1"/>
    <property type="molecule type" value="Genomic_DNA"/>
</dbReference>
<gene>
    <name evidence="8" type="ORF">DP107_00165</name>
</gene>
<evidence type="ECO:0000259" key="7">
    <source>
        <dbReference type="Pfam" id="PF04039"/>
    </source>
</evidence>
<dbReference type="OrthoDB" id="19265at2157"/>
<dbReference type="Pfam" id="PF04039">
    <property type="entry name" value="MnhB"/>
    <property type="match status" value="1"/>
</dbReference>
<keyword evidence="3 6" id="KW-0812">Transmembrane</keyword>
<dbReference type="InterPro" id="IPR007182">
    <property type="entry name" value="MnhB"/>
</dbReference>
<evidence type="ECO:0000313" key="9">
    <source>
        <dbReference type="Proteomes" id="UP000319894"/>
    </source>
</evidence>
<protein>
    <submittedName>
        <fullName evidence="8">Sodium:proton antiporter</fullName>
    </submittedName>
</protein>
<evidence type="ECO:0000313" key="8">
    <source>
        <dbReference type="EMBL" id="TSD15642.1"/>
    </source>
</evidence>
<feature type="transmembrane region" description="Helical" evidence="6">
    <location>
        <begin position="37"/>
        <end position="58"/>
    </location>
</feature>
<evidence type="ECO:0000256" key="5">
    <source>
        <dbReference type="ARBA" id="ARBA00023136"/>
    </source>
</evidence>